<reference evidence="2" key="1">
    <citation type="submission" date="2017-06" db="EMBL/GenBank/DDBJ databases">
        <authorList>
            <person name="Varghese N."/>
            <person name="Submissions S."/>
        </authorList>
    </citation>
    <scope>NUCLEOTIDE SEQUENCE [LARGE SCALE GENOMIC DNA]</scope>
    <source>
        <strain evidence="2">CIP 108523</strain>
    </source>
</reference>
<dbReference type="NCBIfam" id="TIGR02610">
    <property type="entry name" value="PHA_gran_rgn"/>
    <property type="match status" value="1"/>
</dbReference>
<keyword evidence="2" id="KW-1185">Reference proteome</keyword>
<proteinExistence type="predicted"/>
<dbReference type="RefSeq" id="WP_089359869.1">
    <property type="nucleotide sequence ID" value="NZ_FZOG01000002.1"/>
</dbReference>
<dbReference type="AlphaFoldDB" id="A0A239DPU0"/>
<dbReference type="EMBL" id="FZOG01000002">
    <property type="protein sequence ID" value="SNS34536.1"/>
    <property type="molecule type" value="Genomic_DNA"/>
</dbReference>
<accession>A0A239DPU0</accession>
<evidence type="ECO:0000313" key="1">
    <source>
        <dbReference type="EMBL" id="SNS34536.1"/>
    </source>
</evidence>
<dbReference type="InterPro" id="IPR013433">
    <property type="entry name" value="PHA_gran_rgn"/>
</dbReference>
<evidence type="ECO:0000313" key="2">
    <source>
        <dbReference type="Proteomes" id="UP000242915"/>
    </source>
</evidence>
<name>A0A239DPU0_9PSED</name>
<protein>
    <submittedName>
        <fullName evidence="1">Putative polyhydroxyalkanoic acid system protein</fullName>
    </submittedName>
</protein>
<dbReference type="Proteomes" id="UP000242915">
    <property type="component" value="Unassembled WGS sequence"/>
</dbReference>
<dbReference type="Pfam" id="PF09650">
    <property type="entry name" value="PHA_gran_rgn"/>
    <property type="match status" value="1"/>
</dbReference>
<sequence length="92" mass="10521">MAKIDIQRPHSLGREAAREKAEYLAQRLANEYGVRYQWQDDVLEFKRSGADGRIEVGEDQVRVQLNLGLMLSALSGTIKREIEQVLDKHLKA</sequence>
<gene>
    <name evidence="1" type="ORF">SAMN05216255_2382</name>
</gene>
<organism evidence="1 2">
    <name type="scientific">Pseudomonas segetis</name>
    <dbReference type="NCBI Taxonomy" id="298908"/>
    <lineage>
        <taxon>Bacteria</taxon>
        <taxon>Pseudomonadati</taxon>
        <taxon>Pseudomonadota</taxon>
        <taxon>Gammaproteobacteria</taxon>
        <taxon>Pseudomonadales</taxon>
        <taxon>Pseudomonadaceae</taxon>
        <taxon>Pseudomonas</taxon>
    </lineage>
</organism>